<dbReference type="AlphaFoldDB" id="A0A401XN01"/>
<dbReference type="Pfam" id="PF01256">
    <property type="entry name" value="Carb_kinase"/>
    <property type="match status" value="1"/>
</dbReference>
<dbReference type="InterPro" id="IPR004443">
    <property type="entry name" value="YjeF_N_dom"/>
</dbReference>
<evidence type="ECO:0000256" key="6">
    <source>
        <dbReference type="ARBA" id="ARBA00022741"/>
    </source>
</evidence>
<evidence type="ECO:0000256" key="19">
    <source>
        <dbReference type="PIRNR" id="PIRNR017184"/>
    </source>
</evidence>
<comment type="catalytic activity">
    <reaction evidence="16 17 19">
        <text>(6S)-NADPHX + ADP = AMP + phosphate + NADPH + H(+)</text>
        <dbReference type="Rhea" id="RHEA:32235"/>
        <dbReference type="ChEBI" id="CHEBI:15378"/>
        <dbReference type="ChEBI" id="CHEBI:43474"/>
        <dbReference type="ChEBI" id="CHEBI:57783"/>
        <dbReference type="ChEBI" id="CHEBI:64076"/>
        <dbReference type="ChEBI" id="CHEBI:456215"/>
        <dbReference type="ChEBI" id="CHEBI:456216"/>
        <dbReference type="EC" id="4.2.1.136"/>
    </reaction>
</comment>
<dbReference type="GO" id="GO:0052855">
    <property type="term" value="F:ADP-dependent NAD(P)H-hydrate dehydratase activity"/>
    <property type="evidence" value="ECO:0007669"/>
    <property type="project" value="UniProtKB-UniRule"/>
</dbReference>
<feature type="binding site" evidence="18">
    <location>
        <position position="160"/>
    </location>
    <ligand>
        <name>K(+)</name>
        <dbReference type="ChEBI" id="CHEBI:29103"/>
    </ligand>
</feature>
<comment type="function">
    <text evidence="14 19">Bifunctional enzyme that catalyzes the epimerization of the S- and R-forms of NAD(P)HX and the dehydration of the S-form of NAD(P)HX at the expense of ADP, which is converted to AMP. This allows the repair of both epimers of NAD(P)HX, a damaged form of NAD(P)H that is a result of enzymatic or heat-dependent hydration.</text>
</comment>
<dbReference type="EC" id="5.1.99.6" evidence="19"/>
<dbReference type="GO" id="GO:0046496">
    <property type="term" value="P:nicotinamide nucleotide metabolic process"/>
    <property type="evidence" value="ECO:0007669"/>
    <property type="project" value="UniProtKB-UniRule"/>
</dbReference>
<keyword evidence="11 18" id="KW-0413">Isomerase</keyword>
<feature type="binding site" evidence="18">
    <location>
        <position position="157"/>
    </location>
    <ligand>
        <name>(6S)-NADPHX</name>
        <dbReference type="ChEBI" id="CHEBI:64076"/>
    </ligand>
</feature>
<dbReference type="GO" id="GO:0005524">
    <property type="term" value="F:ATP binding"/>
    <property type="evidence" value="ECO:0007669"/>
    <property type="project" value="UniProtKB-UniRule"/>
</dbReference>
<comment type="subunit">
    <text evidence="17">Homotetramer.</text>
</comment>
<evidence type="ECO:0000259" key="20">
    <source>
        <dbReference type="PROSITE" id="PS51383"/>
    </source>
</evidence>
<organism evidence="22 23">
    <name type="scientific">Thermaurantimonas aggregans</name>
    <dbReference type="NCBI Taxonomy" id="2173829"/>
    <lineage>
        <taxon>Bacteria</taxon>
        <taxon>Pseudomonadati</taxon>
        <taxon>Bacteroidota</taxon>
        <taxon>Flavobacteriia</taxon>
        <taxon>Flavobacteriales</taxon>
        <taxon>Schleiferiaceae</taxon>
        <taxon>Thermaurantimonas</taxon>
    </lineage>
</organism>
<gene>
    <name evidence="18" type="primary">nnrE</name>
    <name evidence="17" type="synonym">nnrD</name>
    <name evidence="22" type="ORF">JCM31826_18680</name>
</gene>
<evidence type="ECO:0000256" key="15">
    <source>
        <dbReference type="ARBA" id="ARBA00048238"/>
    </source>
</evidence>
<dbReference type="OrthoDB" id="9806925at2"/>
<dbReference type="PIRSF" id="PIRSF017184">
    <property type="entry name" value="Nnr"/>
    <property type="match status" value="1"/>
</dbReference>
<evidence type="ECO:0000313" key="22">
    <source>
        <dbReference type="EMBL" id="GCD78386.1"/>
    </source>
</evidence>
<feature type="binding site" evidence="18">
    <location>
        <position position="60"/>
    </location>
    <ligand>
        <name>K(+)</name>
        <dbReference type="ChEBI" id="CHEBI:29103"/>
    </ligand>
</feature>
<feature type="binding site" evidence="17">
    <location>
        <begin position="406"/>
        <end position="410"/>
    </location>
    <ligand>
        <name>AMP</name>
        <dbReference type="ChEBI" id="CHEBI:456215"/>
    </ligand>
</feature>
<dbReference type="PANTHER" id="PTHR12592">
    <property type="entry name" value="ATP-DEPENDENT (S)-NAD(P)H-HYDRATE DEHYDRATASE FAMILY MEMBER"/>
    <property type="match status" value="1"/>
</dbReference>
<dbReference type="PROSITE" id="PS01050">
    <property type="entry name" value="YJEF_C_2"/>
    <property type="match status" value="1"/>
</dbReference>
<comment type="similarity">
    <text evidence="18">Belongs to the NnrE/AIBP family.</text>
</comment>
<dbReference type="GO" id="GO:0052856">
    <property type="term" value="F:NAD(P)HX epimerase activity"/>
    <property type="evidence" value="ECO:0007669"/>
    <property type="project" value="UniProtKB-UniRule"/>
</dbReference>
<evidence type="ECO:0000256" key="16">
    <source>
        <dbReference type="ARBA" id="ARBA00049209"/>
    </source>
</evidence>
<dbReference type="Gene3D" id="3.40.50.10260">
    <property type="entry name" value="YjeF N-terminal domain"/>
    <property type="match status" value="1"/>
</dbReference>
<sequence length="501" mass="54513">MKILSAEQIREADQYTIENEPIASIDLMERAVHEWVMEYVQSPYFDYHKPVVILCGPGNNGGDGLGIARSLKNFHKVAVYLLPSEKYSEDNLINQHRAREKGIEIIPIQKPEDIRVTSDTIIVDALYGSGLSRPLEGLAADVVRFINHLSNKKISVDIPSGMFADDNDHNNIETIVAADLTITFQFPKLSFLMMPTGPLAGELRIADIKLHHEFLRSVQTNHYLLEKKEVAKVYQPRNTWIHKGQAGRALLVGGIGHTSGAAILSATAALRAGVGLLYVACGSRATQALPFARPEAISFDLNEVNINDLISAVEPDAIAIGPGLGTSSAAAELLDQMLEFEIPTVLDADALNLIAQHHWQKRLGKQHLITPHPGEAARLFGNSKQMEFHRTLRAFVQSSGCTVVYKGKYSRIYTPEGNVYFNPTGNAGMATAGSGDVLTGILLALIAGGYSLEKAAKLGVYLHGLSGDIALKSRGSEEAVLASDLCEKLGNAFEELKKDVE</sequence>
<dbReference type="InterPro" id="IPR029056">
    <property type="entry name" value="Ribokinase-like"/>
</dbReference>
<comment type="function">
    <text evidence="18">Catalyzes the epimerization of the S- and R-forms of NAD(P)HX, a damaged form of NAD(P)H that is a result of enzymatic or heat-dependent hydration. This is a prerequisite for the S-specific NAD(P)H-hydrate dehydratase to allow the repair of both epimers of NAD(P)HX.</text>
</comment>
<feature type="binding site" evidence="18">
    <location>
        <begin position="59"/>
        <end position="63"/>
    </location>
    <ligand>
        <name>(6S)-NADPHX</name>
        <dbReference type="ChEBI" id="CHEBI:64076"/>
    </ligand>
</feature>
<comment type="cofactor">
    <cofactor evidence="18 19">
        <name>K(+)</name>
        <dbReference type="ChEBI" id="CHEBI:29103"/>
    </cofactor>
    <text evidence="18 19">Binds 1 potassium ion per subunit.</text>
</comment>
<keyword evidence="12 17" id="KW-0456">Lyase</keyword>
<dbReference type="GO" id="GO:0046872">
    <property type="term" value="F:metal ion binding"/>
    <property type="evidence" value="ECO:0007669"/>
    <property type="project" value="UniProtKB-UniRule"/>
</dbReference>
<dbReference type="InterPro" id="IPR030677">
    <property type="entry name" value="Nnr"/>
</dbReference>
<evidence type="ECO:0000256" key="10">
    <source>
        <dbReference type="ARBA" id="ARBA00023027"/>
    </source>
</evidence>
<dbReference type="Gene3D" id="3.40.1190.20">
    <property type="match status" value="1"/>
</dbReference>
<accession>A0A401XN01</accession>
<evidence type="ECO:0000256" key="13">
    <source>
        <dbReference type="ARBA" id="ARBA00023268"/>
    </source>
</evidence>
<dbReference type="InterPro" id="IPR017953">
    <property type="entry name" value="Carbohydrate_kinase_pred_CS"/>
</dbReference>
<protein>
    <recommendedName>
        <fullName evidence="19">Bifunctional NAD(P)H-hydrate repair enzyme</fullName>
    </recommendedName>
    <alternativeName>
        <fullName evidence="19">Nicotinamide nucleotide repair protein</fullName>
    </alternativeName>
    <domain>
        <recommendedName>
            <fullName evidence="19">ADP-dependent (S)-NAD(P)H-hydrate dehydratase</fullName>
            <ecNumber evidence="19">4.2.1.136</ecNumber>
        </recommendedName>
        <alternativeName>
            <fullName evidence="19">ADP-dependent NAD(P)HX dehydratase</fullName>
        </alternativeName>
    </domain>
    <domain>
        <recommendedName>
            <fullName evidence="19">NAD(P)H-hydrate epimerase</fullName>
            <ecNumber evidence="19">5.1.99.6</ecNumber>
        </recommendedName>
    </domain>
</protein>
<keyword evidence="5 18" id="KW-0479">Metal-binding</keyword>
<comment type="function">
    <text evidence="17">Catalyzes the dehydration of the S-form of NAD(P)HX at the expense of ADP, which is converted to AMP. Together with NAD(P)HX epimerase, which catalyzes the epimerization of the S- and R-forms, the enzyme allows the repair of both epimers of NAD(P)HX, a damaged form of NAD(P)H that is a result of enzymatic or heat-dependent hydration.</text>
</comment>
<proteinExistence type="inferred from homology"/>
<comment type="similarity">
    <text evidence="17">Belongs to the NnrD/CARKD family.</text>
</comment>
<feature type="binding site" evidence="18">
    <location>
        <begin position="128"/>
        <end position="134"/>
    </location>
    <ligand>
        <name>(6S)-NADPHX</name>
        <dbReference type="ChEBI" id="CHEBI:64076"/>
    </ligand>
</feature>
<feature type="domain" description="YjeF C-terminal" evidence="20">
    <location>
        <begin position="226"/>
        <end position="496"/>
    </location>
</feature>
<dbReference type="RefSeq" id="WP_124398443.1">
    <property type="nucleotide sequence ID" value="NZ_BHZE01000022.1"/>
</dbReference>
<keyword evidence="7 17" id="KW-0067">ATP-binding</keyword>
<feature type="binding site" evidence="17">
    <location>
        <position position="261"/>
    </location>
    <ligand>
        <name>(6S)-NADPHX</name>
        <dbReference type="ChEBI" id="CHEBI:64076"/>
    </ligand>
</feature>
<evidence type="ECO:0000256" key="8">
    <source>
        <dbReference type="ARBA" id="ARBA00022857"/>
    </source>
</evidence>
<evidence type="ECO:0000256" key="14">
    <source>
        <dbReference type="ARBA" id="ARBA00025153"/>
    </source>
</evidence>
<name>A0A401XN01_9FLAO</name>
<keyword evidence="13" id="KW-0511">Multifunctional enzyme</keyword>
<dbReference type="SUPFAM" id="SSF64153">
    <property type="entry name" value="YjeF N-terminal domain-like"/>
    <property type="match status" value="1"/>
</dbReference>
<dbReference type="InterPro" id="IPR036652">
    <property type="entry name" value="YjeF_N_dom_sf"/>
</dbReference>
<dbReference type="HAMAP" id="MF_01966">
    <property type="entry name" value="NADHX_epimerase"/>
    <property type="match status" value="1"/>
</dbReference>
<dbReference type="HAMAP" id="MF_01965">
    <property type="entry name" value="NADHX_dehydratase"/>
    <property type="match status" value="1"/>
</dbReference>
<dbReference type="GO" id="GO:0110051">
    <property type="term" value="P:metabolite repair"/>
    <property type="evidence" value="ECO:0007669"/>
    <property type="project" value="TreeGrafter"/>
</dbReference>
<evidence type="ECO:0000256" key="5">
    <source>
        <dbReference type="ARBA" id="ARBA00022723"/>
    </source>
</evidence>
<dbReference type="PROSITE" id="PS51385">
    <property type="entry name" value="YJEF_N"/>
    <property type="match status" value="1"/>
</dbReference>
<evidence type="ECO:0000256" key="9">
    <source>
        <dbReference type="ARBA" id="ARBA00022958"/>
    </source>
</evidence>
<feature type="binding site" evidence="17">
    <location>
        <position position="436"/>
    </location>
    <ligand>
        <name>(6S)-NADPHX</name>
        <dbReference type="ChEBI" id="CHEBI:64076"/>
    </ligand>
</feature>
<evidence type="ECO:0000256" key="1">
    <source>
        <dbReference type="ARBA" id="ARBA00000013"/>
    </source>
</evidence>
<comment type="catalytic activity">
    <reaction evidence="2 18 19">
        <text>(6R)-NADPHX = (6S)-NADPHX</text>
        <dbReference type="Rhea" id="RHEA:32227"/>
        <dbReference type="ChEBI" id="CHEBI:64076"/>
        <dbReference type="ChEBI" id="CHEBI:64077"/>
        <dbReference type="EC" id="5.1.99.6"/>
    </reaction>
</comment>
<dbReference type="SUPFAM" id="SSF53613">
    <property type="entry name" value="Ribokinase-like"/>
    <property type="match status" value="1"/>
</dbReference>
<dbReference type="NCBIfam" id="TIGR00196">
    <property type="entry name" value="yjeF_cterm"/>
    <property type="match status" value="1"/>
</dbReference>
<evidence type="ECO:0000259" key="21">
    <source>
        <dbReference type="PROSITE" id="PS51385"/>
    </source>
</evidence>
<reference evidence="22 23" key="1">
    <citation type="submission" date="2018-11" db="EMBL/GenBank/DDBJ databases">
        <title>Schleiferia aggregans sp. nov., a moderately thermophilic heterotrophic bacterium isolated from microbial mats at a terrestrial hot spring.</title>
        <authorList>
            <person name="Iino T."/>
            <person name="Ohkuma M."/>
            <person name="Haruta S."/>
        </authorList>
    </citation>
    <scope>NUCLEOTIDE SEQUENCE [LARGE SCALE GENOMIC DNA]</scope>
    <source>
        <strain evidence="22 23">LA</strain>
    </source>
</reference>
<evidence type="ECO:0000256" key="12">
    <source>
        <dbReference type="ARBA" id="ARBA00023239"/>
    </source>
</evidence>
<feature type="domain" description="YjeF N-terminal" evidence="21">
    <location>
        <begin position="9"/>
        <end position="216"/>
    </location>
</feature>
<evidence type="ECO:0000256" key="17">
    <source>
        <dbReference type="HAMAP-Rule" id="MF_01965"/>
    </source>
</evidence>
<keyword evidence="10 17" id="KW-0520">NAD</keyword>
<evidence type="ECO:0000256" key="3">
    <source>
        <dbReference type="ARBA" id="ARBA00006001"/>
    </source>
</evidence>
<comment type="similarity">
    <text evidence="4 19">In the C-terminal section; belongs to the NnrD/CARKD family.</text>
</comment>
<comment type="caution">
    <text evidence="18">Lacks conserved residue(s) required for the propagation of feature annotation.</text>
</comment>
<dbReference type="EC" id="4.2.1.136" evidence="19"/>
<evidence type="ECO:0000256" key="4">
    <source>
        <dbReference type="ARBA" id="ARBA00009524"/>
    </source>
</evidence>
<feature type="binding site" evidence="17">
    <location>
        <position position="435"/>
    </location>
    <ligand>
        <name>AMP</name>
        <dbReference type="ChEBI" id="CHEBI:456215"/>
    </ligand>
</feature>
<dbReference type="PROSITE" id="PS51383">
    <property type="entry name" value="YJEF_C_3"/>
    <property type="match status" value="1"/>
</dbReference>
<feature type="binding site" evidence="17">
    <location>
        <position position="372"/>
    </location>
    <ligand>
        <name>(6S)-NADPHX</name>
        <dbReference type="ChEBI" id="CHEBI:64076"/>
    </ligand>
</feature>
<comment type="catalytic activity">
    <reaction evidence="1 18 19">
        <text>(6R)-NADHX = (6S)-NADHX</text>
        <dbReference type="Rhea" id="RHEA:32215"/>
        <dbReference type="ChEBI" id="CHEBI:64074"/>
        <dbReference type="ChEBI" id="CHEBI:64075"/>
        <dbReference type="EC" id="5.1.99.6"/>
    </reaction>
</comment>
<comment type="similarity">
    <text evidence="3 19">In the N-terminal section; belongs to the NnrE/AIBP family.</text>
</comment>
<comment type="catalytic activity">
    <reaction evidence="15 17 19">
        <text>(6S)-NADHX + ADP = AMP + phosphate + NADH + H(+)</text>
        <dbReference type="Rhea" id="RHEA:32223"/>
        <dbReference type="ChEBI" id="CHEBI:15378"/>
        <dbReference type="ChEBI" id="CHEBI:43474"/>
        <dbReference type="ChEBI" id="CHEBI:57945"/>
        <dbReference type="ChEBI" id="CHEBI:64074"/>
        <dbReference type="ChEBI" id="CHEBI:456215"/>
        <dbReference type="ChEBI" id="CHEBI:456216"/>
        <dbReference type="EC" id="4.2.1.136"/>
    </reaction>
</comment>
<keyword evidence="9 18" id="KW-0630">Potassium</keyword>
<feature type="binding site" evidence="17">
    <location>
        <position position="323"/>
    </location>
    <ligand>
        <name>(6S)-NADPHX</name>
        <dbReference type="ChEBI" id="CHEBI:64076"/>
    </ligand>
</feature>
<dbReference type="InterPro" id="IPR000631">
    <property type="entry name" value="CARKD"/>
</dbReference>
<keyword evidence="6 17" id="KW-0547">Nucleotide-binding</keyword>
<evidence type="ECO:0000313" key="23">
    <source>
        <dbReference type="Proteomes" id="UP000286715"/>
    </source>
</evidence>
<keyword evidence="8 17" id="KW-0521">NADP</keyword>
<dbReference type="CDD" id="cd01171">
    <property type="entry name" value="YXKO-related"/>
    <property type="match status" value="1"/>
</dbReference>
<dbReference type="Pfam" id="PF03853">
    <property type="entry name" value="YjeF_N"/>
    <property type="match status" value="1"/>
</dbReference>
<evidence type="ECO:0000256" key="18">
    <source>
        <dbReference type="HAMAP-Rule" id="MF_01966"/>
    </source>
</evidence>
<comment type="cofactor">
    <cofactor evidence="17">
        <name>Mg(2+)</name>
        <dbReference type="ChEBI" id="CHEBI:18420"/>
    </cofactor>
</comment>
<dbReference type="NCBIfam" id="TIGR00197">
    <property type="entry name" value="yjeF_nterm"/>
    <property type="match status" value="1"/>
</dbReference>
<evidence type="ECO:0000256" key="2">
    <source>
        <dbReference type="ARBA" id="ARBA00000909"/>
    </source>
</evidence>
<evidence type="ECO:0000256" key="11">
    <source>
        <dbReference type="ARBA" id="ARBA00023235"/>
    </source>
</evidence>
<feature type="binding site" evidence="18">
    <location>
        <position position="124"/>
    </location>
    <ligand>
        <name>K(+)</name>
        <dbReference type="ChEBI" id="CHEBI:29103"/>
    </ligand>
</feature>
<dbReference type="PANTHER" id="PTHR12592:SF0">
    <property type="entry name" value="ATP-DEPENDENT (S)-NAD(P)H-HYDRATE DEHYDRATASE"/>
    <property type="match status" value="1"/>
</dbReference>
<keyword evidence="23" id="KW-1185">Reference proteome</keyword>
<dbReference type="EMBL" id="BHZE01000022">
    <property type="protein sequence ID" value="GCD78386.1"/>
    <property type="molecule type" value="Genomic_DNA"/>
</dbReference>
<comment type="caution">
    <text evidence="22">The sequence shown here is derived from an EMBL/GenBank/DDBJ whole genome shotgun (WGS) entry which is preliminary data.</text>
</comment>
<evidence type="ECO:0000256" key="7">
    <source>
        <dbReference type="ARBA" id="ARBA00022840"/>
    </source>
</evidence>
<dbReference type="Proteomes" id="UP000286715">
    <property type="component" value="Unassembled WGS sequence"/>
</dbReference>